<evidence type="ECO:0000313" key="8">
    <source>
        <dbReference type="Proteomes" id="UP000012174"/>
    </source>
</evidence>
<dbReference type="Gene3D" id="3.30.9.10">
    <property type="entry name" value="D-Amino Acid Oxidase, subunit A, domain 2"/>
    <property type="match status" value="1"/>
</dbReference>
<keyword evidence="5" id="KW-0560">Oxidoreductase</keyword>
<evidence type="ECO:0000313" key="7">
    <source>
        <dbReference type="EMBL" id="EMR71900.1"/>
    </source>
</evidence>
<dbReference type="AlphaFoldDB" id="M7TYY1"/>
<dbReference type="SUPFAM" id="SSF51905">
    <property type="entry name" value="FAD/NAD(P)-binding domain"/>
    <property type="match status" value="1"/>
</dbReference>
<keyword evidence="4" id="KW-0274">FAD</keyword>
<evidence type="ECO:0000256" key="1">
    <source>
        <dbReference type="ARBA" id="ARBA00001974"/>
    </source>
</evidence>
<evidence type="ECO:0000259" key="6">
    <source>
        <dbReference type="Pfam" id="PF01266"/>
    </source>
</evidence>
<dbReference type="Proteomes" id="UP000012174">
    <property type="component" value="Unassembled WGS sequence"/>
</dbReference>
<protein>
    <submittedName>
        <fullName evidence="7">Putative fructosyl amino acid oxidase protein</fullName>
    </submittedName>
</protein>
<accession>M7TYY1</accession>
<feature type="domain" description="FAD dependent oxidoreductase" evidence="6">
    <location>
        <begin position="5"/>
        <end position="321"/>
    </location>
</feature>
<dbReference type="GO" id="GO:0050660">
    <property type="term" value="F:flavin adenine dinucleotide binding"/>
    <property type="evidence" value="ECO:0007669"/>
    <property type="project" value="InterPro"/>
</dbReference>
<dbReference type="GO" id="GO:0008115">
    <property type="term" value="F:sarcosine oxidase activity"/>
    <property type="evidence" value="ECO:0007669"/>
    <property type="project" value="TreeGrafter"/>
</dbReference>
<comment type="cofactor">
    <cofactor evidence="1">
        <name>FAD</name>
        <dbReference type="ChEBI" id="CHEBI:57692"/>
    </cofactor>
</comment>
<keyword evidence="8" id="KW-1185">Reference proteome</keyword>
<sequence>MSRPVLIVGGGAFGTSTAFHLAQRGYSSVTVLDRFTAPSTDAAATDLNKVIRFDYPNPLYTKLGREAMEAWTSPTSIFAKLFRKTGWIMSGHDMTVDWLRQAYELAKKEKRDGVRYLSVDDIKKQWPAFTGNFPGWVNLWSPNAGWAASGEALLRMAKAAEANGVKYICGKAGQVIKLSYSQDGTCTGAFTADGAYHQADVIILSAGAQIAALVEAKDEVEASASAVAVIELTPEEADKYKDIPIIDDFEQGIIFPPDENRLLKLCSCRFVTNYKNEQFPGASVGVSHGDHPHDGIPKEIEEELRTFLGEMIPELADKPWVTTRMCWELKNLKN</sequence>
<dbReference type="OrthoDB" id="2219495at2759"/>
<dbReference type="OMA" id="WIMSGHD"/>
<dbReference type="PANTHER" id="PTHR10961">
    <property type="entry name" value="PEROXISOMAL SARCOSINE OXIDASE"/>
    <property type="match status" value="1"/>
</dbReference>
<evidence type="ECO:0000256" key="5">
    <source>
        <dbReference type="ARBA" id="ARBA00023002"/>
    </source>
</evidence>
<comment type="similarity">
    <text evidence="2">Belongs to the MSOX/MTOX family.</text>
</comment>
<proteinExistence type="inferred from homology"/>
<dbReference type="HOGENOM" id="CLU_007884_0_1_1"/>
<dbReference type="eggNOG" id="KOG2820">
    <property type="taxonomic scope" value="Eukaryota"/>
</dbReference>
<dbReference type="InterPro" id="IPR006076">
    <property type="entry name" value="FAD-dep_OxRdtase"/>
</dbReference>
<dbReference type="InterPro" id="IPR045170">
    <property type="entry name" value="MTOX"/>
</dbReference>
<evidence type="ECO:0000256" key="2">
    <source>
        <dbReference type="ARBA" id="ARBA00010989"/>
    </source>
</evidence>
<dbReference type="GO" id="GO:0051698">
    <property type="term" value="F:saccharopine oxidase activity"/>
    <property type="evidence" value="ECO:0007669"/>
    <property type="project" value="TreeGrafter"/>
</dbReference>
<organism evidence="7 8">
    <name type="scientific">Eutypa lata (strain UCR-EL1)</name>
    <name type="common">Grapevine dieback disease fungus</name>
    <name type="synonym">Eutypa armeniacae</name>
    <dbReference type="NCBI Taxonomy" id="1287681"/>
    <lineage>
        <taxon>Eukaryota</taxon>
        <taxon>Fungi</taxon>
        <taxon>Dikarya</taxon>
        <taxon>Ascomycota</taxon>
        <taxon>Pezizomycotina</taxon>
        <taxon>Sordariomycetes</taxon>
        <taxon>Xylariomycetidae</taxon>
        <taxon>Xylariales</taxon>
        <taxon>Diatrypaceae</taxon>
        <taxon>Eutypa</taxon>
    </lineage>
</organism>
<dbReference type="STRING" id="1287681.M7TYY1"/>
<evidence type="ECO:0000256" key="3">
    <source>
        <dbReference type="ARBA" id="ARBA00022630"/>
    </source>
</evidence>
<reference evidence="8" key="1">
    <citation type="journal article" date="2013" name="Genome Announc.">
        <title>Draft genome sequence of the grapevine dieback fungus Eutypa lata UCR-EL1.</title>
        <authorList>
            <person name="Blanco-Ulate B."/>
            <person name="Rolshausen P.E."/>
            <person name="Cantu D."/>
        </authorList>
    </citation>
    <scope>NUCLEOTIDE SEQUENCE [LARGE SCALE GENOMIC DNA]</scope>
    <source>
        <strain evidence="8">UCR-EL1</strain>
    </source>
</reference>
<gene>
    <name evidence="7" type="ORF">UCREL1_1042</name>
</gene>
<dbReference type="PANTHER" id="PTHR10961:SF26">
    <property type="entry name" value="L-SACCHAROPINE OXIDASE"/>
    <property type="match status" value="1"/>
</dbReference>
<dbReference type="Pfam" id="PF01266">
    <property type="entry name" value="DAO"/>
    <property type="match status" value="1"/>
</dbReference>
<dbReference type="InterPro" id="IPR036188">
    <property type="entry name" value="FAD/NAD-bd_sf"/>
</dbReference>
<name>M7TYY1_EUTLA</name>
<dbReference type="KEGG" id="ela:UCREL1_1042"/>
<dbReference type="Gene3D" id="3.50.50.60">
    <property type="entry name" value="FAD/NAD(P)-binding domain"/>
    <property type="match status" value="1"/>
</dbReference>
<dbReference type="EMBL" id="KB705557">
    <property type="protein sequence ID" value="EMR71900.1"/>
    <property type="molecule type" value="Genomic_DNA"/>
</dbReference>
<keyword evidence="3" id="KW-0285">Flavoprotein</keyword>
<evidence type="ECO:0000256" key="4">
    <source>
        <dbReference type="ARBA" id="ARBA00022827"/>
    </source>
</evidence>